<sequence length="281" mass="28925">MSALVSAAELRAELAQPSPPVLVDVQWILTGALGPAGRERYAAAHLPGATHVDLDTELAGAPGPGGRGGRHPLPQATAVEAALRRAGVEDDSRVVVYDQGPGFAAARAWWVLRWAGVGDIRVLDGGLLTWAAAGGELTDAVPETLAGSFSARPGSLPVLDAEGALGVAREGTLLDARAAERFSGATEPIDPVAGHIPGAVNLPTTDNTGPDGLFRSVEELRFRFASLGIRADSPKVGVYCGSGVTAAHELLALHEAGIDAVLYVGSWSDWVSEPTRPVATS</sequence>
<proteinExistence type="predicted"/>
<keyword evidence="1 4" id="KW-0808">Transferase</keyword>
<dbReference type="InterPro" id="IPR045078">
    <property type="entry name" value="TST/MPST-like"/>
</dbReference>
<gene>
    <name evidence="4" type="ORF">ABEG17_00475</name>
</gene>
<dbReference type="EC" id="2.8.1.-" evidence="4"/>
<dbReference type="Gene3D" id="3.40.250.10">
    <property type="entry name" value="Rhodanese-like domain"/>
    <property type="match status" value="2"/>
</dbReference>
<dbReference type="EMBL" id="CP157483">
    <property type="protein sequence ID" value="XBO43839.1"/>
    <property type="molecule type" value="Genomic_DNA"/>
</dbReference>
<protein>
    <submittedName>
        <fullName evidence="4">Sulfurtransferase</fullName>
        <ecNumber evidence="4">2.8.1.-</ecNumber>
    </submittedName>
</protein>
<feature type="domain" description="Rhodanese" evidence="3">
    <location>
        <begin position="16"/>
        <end position="139"/>
    </location>
</feature>
<organism evidence="4">
    <name type="scientific">Pedococcus sp. KACC 23699</name>
    <dbReference type="NCBI Taxonomy" id="3149228"/>
    <lineage>
        <taxon>Bacteria</taxon>
        <taxon>Bacillati</taxon>
        <taxon>Actinomycetota</taxon>
        <taxon>Actinomycetes</taxon>
        <taxon>Micrococcales</taxon>
        <taxon>Intrasporangiaceae</taxon>
        <taxon>Pedococcus</taxon>
    </lineage>
</organism>
<feature type="domain" description="Rhodanese" evidence="3">
    <location>
        <begin position="167"/>
        <end position="279"/>
    </location>
</feature>
<dbReference type="SUPFAM" id="SSF52821">
    <property type="entry name" value="Rhodanese/Cell cycle control phosphatase"/>
    <property type="match status" value="2"/>
</dbReference>
<dbReference type="RefSeq" id="WP_406831283.1">
    <property type="nucleotide sequence ID" value="NZ_CP157483.1"/>
</dbReference>
<accession>A0AAU7JVF7</accession>
<dbReference type="GO" id="GO:0004792">
    <property type="term" value="F:thiosulfate-cyanide sulfurtransferase activity"/>
    <property type="evidence" value="ECO:0007669"/>
    <property type="project" value="InterPro"/>
</dbReference>
<evidence type="ECO:0000259" key="3">
    <source>
        <dbReference type="PROSITE" id="PS50206"/>
    </source>
</evidence>
<keyword evidence="2" id="KW-0677">Repeat</keyword>
<dbReference type="CDD" id="cd01449">
    <property type="entry name" value="TST_Repeat_2"/>
    <property type="match status" value="1"/>
</dbReference>
<name>A0AAU7JVF7_9MICO</name>
<evidence type="ECO:0000256" key="1">
    <source>
        <dbReference type="ARBA" id="ARBA00022679"/>
    </source>
</evidence>
<dbReference type="PANTHER" id="PTHR11364:SF27">
    <property type="entry name" value="SULFURTRANSFERASE"/>
    <property type="match status" value="1"/>
</dbReference>
<dbReference type="Pfam" id="PF00581">
    <property type="entry name" value="Rhodanese"/>
    <property type="match status" value="2"/>
</dbReference>
<evidence type="ECO:0000256" key="2">
    <source>
        <dbReference type="ARBA" id="ARBA00022737"/>
    </source>
</evidence>
<dbReference type="PANTHER" id="PTHR11364">
    <property type="entry name" value="THIOSULFATE SULFERTANSFERASE"/>
    <property type="match status" value="1"/>
</dbReference>
<evidence type="ECO:0000313" key="4">
    <source>
        <dbReference type="EMBL" id="XBO43839.1"/>
    </source>
</evidence>
<dbReference type="PROSITE" id="PS50206">
    <property type="entry name" value="RHODANESE_3"/>
    <property type="match status" value="2"/>
</dbReference>
<dbReference type="InterPro" id="IPR001763">
    <property type="entry name" value="Rhodanese-like_dom"/>
</dbReference>
<dbReference type="AlphaFoldDB" id="A0AAU7JVF7"/>
<dbReference type="InterPro" id="IPR001307">
    <property type="entry name" value="Thiosulphate_STrfase_CS"/>
</dbReference>
<dbReference type="CDD" id="cd01448">
    <property type="entry name" value="TST_Repeat_1"/>
    <property type="match status" value="1"/>
</dbReference>
<dbReference type="InterPro" id="IPR036873">
    <property type="entry name" value="Rhodanese-like_dom_sf"/>
</dbReference>
<dbReference type="PROSITE" id="PS00380">
    <property type="entry name" value="RHODANESE_1"/>
    <property type="match status" value="1"/>
</dbReference>
<dbReference type="SMART" id="SM00450">
    <property type="entry name" value="RHOD"/>
    <property type="match status" value="2"/>
</dbReference>
<reference evidence="4" key="1">
    <citation type="submission" date="2024-05" db="EMBL/GenBank/DDBJ databases">
        <authorList>
            <person name="Kim S."/>
            <person name="Heo J."/>
            <person name="Choi H."/>
            <person name="Choi Y."/>
            <person name="Kwon S.-W."/>
            <person name="Kim Y."/>
        </authorList>
    </citation>
    <scope>NUCLEOTIDE SEQUENCE</scope>
    <source>
        <strain evidence="4">KACC 23699</strain>
    </source>
</reference>